<keyword evidence="2" id="KW-1185">Reference proteome</keyword>
<accession>A0A6G1CLZ9</accession>
<protein>
    <submittedName>
        <fullName evidence="1">Uncharacterized protein</fullName>
    </submittedName>
</protein>
<dbReference type="EMBL" id="SPHZ02000009">
    <property type="protein sequence ID" value="KAF0900633.1"/>
    <property type="molecule type" value="Genomic_DNA"/>
</dbReference>
<evidence type="ECO:0000313" key="1">
    <source>
        <dbReference type="EMBL" id="KAF0900633.1"/>
    </source>
</evidence>
<name>A0A6G1CLZ9_9ORYZ</name>
<gene>
    <name evidence="1" type="ORF">E2562_033149</name>
</gene>
<dbReference type="Proteomes" id="UP000479710">
    <property type="component" value="Unassembled WGS sequence"/>
</dbReference>
<evidence type="ECO:0000313" key="2">
    <source>
        <dbReference type="Proteomes" id="UP000479710"/>
    </source>
</evidence>
<sequence length="80" mass="9376">MARARIRFYPSHDDTEELRASLRHVLRIRVAAGATEVGTHHIDGLRLRCKDVRDEQGHPIKFRALRRNLNRVLNLIKKIK</sequence>
<comment type="caution">
    <text evidence="1">The sequence shown here is derived from an EMBL/GenBank/DDBJ whole genome shotgun (WGS) entry which is preliminary data.</text>
</comment>
<dbReference type="AlphaFoldDB" id="A0A6G1CLZ9"/>
<organism evidence="1 2">
    <name type="scientific">Oryza meyeriana var. granulata</name>
    <dbReference type="NCBI Taxonomy" id="110450"/>
    <lineage>
        <taxon>Eukaryota</taxon>
        <taxon>Viridiplantae</taxon>
        <taxon>Streptophyta</taxon>
        <taxon>Embryophyta</taxon>
        <taxon>Tracheophyta</taxon>
        <taxon>Spermatophyta</taxon>
        <taxon>Magnoliopsida</taxon>
        <taxon>Liliopsida</taxon>
        <taxon>Poales</taxon>
        <taxon>Poaceae</taxon>
        <taxon>BOP clade</taxon>
        <taxon>Oryzoideae</taxon>
        <taxon>Oryzeae</taxon>
        <taxon>Oryzinae</taxon>
        <taxon>Oryza</taxon>
        <taxon>Oryza meyeriana</taxon>
    </lineage>
</organism>
<dbReference type="OrthoDB" id="269227at2759"/>
<proteinExistence type="predicted"/>
<reference evidence="1 2" key="1">
    <citation type="submission" date="2019-11" db="EMBL/GenBank/DDBJ databases">
        <title>Whole genome sequence of Oryza granulata.</title>
        <authorList>
            <person name="Li W."/>
        </authorList>
    </citation>
    <scope>NUCLEOTIDE SEQUENCE [LARGE SCALE GENOMIC DNA]</scope>
    <source>
        <strain evidence="2">cv. Menghai</strain>
        <tissue evidence="1">Leaf</tissue>
    </source>
</reference>